<feature type="non-terminal residue" evidence="1">
    <location>
        <position position="1"/>
    </location>
</feature>
<name>A0A9N9JZC5_9GLOM</name>
<proteinExistence type="predicted"/>
<evidence type="ECO:0000313" key="2">
    <source>
        <dbReference type="Proteomes" id="UP000789396"/>
    </source>
</evidence>
<dbReference type="AlphaFoldDB" id="A0A9N9JZC5"/>
<dbReference type="OrthoDB" id="2276331at2759"/>
<accession>A0A9N9JZC5</accession>
<reference evidence="1" key="1">
    <citation type="submission" date="2021-06" db="EMBL/GenBank/DDBJ databases">
        <authorList>
            <person name="Kallberg Y."/>
            <person name="Tangrot J."/>
            <person name="Rosling A."/>
        </authorList>
    </citation>
    <scope>NUCLEOTIDE SEQUENCE</scope>
    <source>
        <strain evidence="1">IN212</strain>
    </source>
</reference>
<gene>
    <name evidence="1" type="ORF">RFULGI_LOCUS17746</name>
</gene>
<dbReference type="Proteomes" id="UP000789396">
    <property type="component" value="Unassembled WGS sequence"/>
</dbReference>
<comment type="caution">
    <text evidence="1">The sequence shown here is derived from an EMBL/GenBank/DDBJ whole genome shotgun (WGS) entry which is preliminary data.</text>
</comment>
<organism evidence="1 2">
    <name type="scientific">Racocetra fulgida</name>
    <dbReference type="NCBI Taxonomy" id="60492"/>
    <lineage>
        <taxon>Eukaryota</taxon>
        <taxon>Fungi</taxon>
        <taxon>Fungi incertae sedis</taxon>
        <taxon>Mucoromycota</taxon>
        <taxon>Glomeromycotina</taxon>
        <taxon>Glomeromycetes</taxon>
        <taxon>Diversisporales</taxon>
        <taxon>Gigasporaceae</taxon>
        <taxon>Racocetra</taxon>
    </lineage>
</organism>
<feature type="non-terminal residue" evidence="1">
    <location>
        <position position="80"/>
    </location>
</feature>
<sequence>EQEWASNKILYKDINIEHKQVNSEDNLINCNNLELNNANSNSRQYKKFVITMEYYTYCLQIWPYHINILLQTRKLFQQFL</sequence>
<protein>
    <submittedName>
        <fullName evidence="1">1284_t:CDS:1</fullName>
    </submittedName>
</protein>
<dbReference type="EMBL" id="CAJVPZ010072061">
    <property type="protein sequence ID" value="CAG8801193.1"/>
    <property type="molecule type" value="Genomic_DNA"/>
</dbReference>
<evidence type="ECO:0000313" key="1">
    <source>
        <dbReference type="EMBL" id="CAG8801193.1"/>
    </source>
</evidence>
<keyword evidence="2" id="KW-1185">Reference proteome</keyword>